<keyword evidence="1" id="KW-0175">Coiled coil</keyword>
<comment type="caution">
    <text evidence="2">The sequence shown here is derived from an EMBL/GenBank/DDBJ whole genome shotgun (WGS) entry which is preliminary data.</text>
</comment>
<evidence type="ECO:0008006" key="4">
    <source>
        <dbReference type="Google" id="ProtNLM"/>
    </source>
</evidence>
<sequence>MKQKKLATFRIDADEWVAFQEWARRSGTNASAILVNYIEECLERTPTRFPRFPMERMNKNIDKRLDNIEERLKLLETSLEARIQKEVQQQIAISNQEFMQKNKINEVS</sequence>
<protein>
    <recommendedName>
        <fullName evidence="4">CopG family transcriptional regulator</fullName>
    </recommendedName>
</protein>
<gene>
    <name evidence="2" type="ORF">ACE1CA_29445</name>
</gene>
<proteinExistence type="predicted"/>
<name>A0ABV4WU85_9CYAN</name>
<accession>A0ABV4WU85</accession>
<dbReference type="EMBL" id="JBHFNT010000263">
    <property type="protein sequence ID" value="MFB2838635.1"/>
    <property type="molecule type" value="Genomic_DNA"/>
</dbReference>
<feature type="coiled-coil region" evidence="1">
    <location>
        <begin position="58"/>
        <end position="85"/>
    </location>
</feature>
<keyword evidence="3" id="KW-1185">Reference proteome</keyword>
<evidence type="ECO:0000256" key="1">
    <source>
        <dbReference type="SAM" id="Coils"/>
    </source>
</evidence>
<evidence type="ECO:0000313" key="3">
    <source>
        <dbReference type="Proteomes" id="UP001576780"/>
    </source>
</evidence>
<reference evidence="2 3" key="1">
    <citation type="submission" date="2024-09" db="EMBL/GenBank/DDBJ databases">
        <title>Floridaenema gen nov. (Aerosakkonemataceae, Aerosakkonematales ord. nov., Cyanobacteria) from benthic tropical and subtropical fresh waters, with the description of four new species.</title>
        <authorList>
            <person name="Moretto J.A."/>
            <person name="Berthold D.E."/>
            <person name="Lefler F.W."/>
            <person name="Huang I.-S."/>
            <person name="Laughinghouse H. IV."/>
        </authorList>
    </citation>
    <scope>NUCLEOTIDE SEQUENCE [LARGE SCALE GENOMIC DNA]</scope>
    <source>
        <strain evidence="2 3">BLCC-F167</strain>
    </source>
</reference>
<dbReference type="Proteomes" id="UP001576780">
    <property type="component" value="Unassembled WGS sequence"/>
</dbReference>
<dbReference type="RefSeq" id="WP_413280938.1">
    <property type="nucleotide sequence ID" value="NZ_JBHFNT010000263.1"/>
</dbReference>
<organism evidence="2 3">
    <name type="scientific">Floridaenema evergladense BLCC-F167</name>
    <dbReference type="NCBI Taxonomy" id="3153639"/>
    <lineage>
        <taxon>Bacteria</taxon>
        <taxon>Bacillati</taxon>
        <taxon>Cyanobacteriota</taxon>
        <taxon>Cyanophyceae</taxon>
        <taxon>Oscillatoriophycideae</taxon>
        <taxon>Aerosakkonematales</taxon>
        <taxon>Aerosakkonemataceae</taxon>
        <taxon>Floridanema</taxon>
        <taxon>Floridanema evergladense</taxon>
    </lineage>
</organism>
<evidence type="ECO:0000313" key="2">
    <source>
        <dbReference type="EMBL" id="MFB2838635.1"/>
    </source>
</evidence>